<keyword evidence="7 8" id="KW-0472">Membrane</keyword>
<feature type="transmembrane region" description="Helical" evidence="8">
    <location>
        <begin position="9"/>
        <end position="29"/>
    </location>
</feature>
<dbReference type="RefSeq" id="WP_092727219.1">
    <property type="nucleotide sequence ID" value="NZ_FNGW01000008.1"/>
</dbReference>
<evidence type="ECO:0000256" key="1">
    <source>
        <dbReference type="ARBA" id="ARBA00004429"/>
    </source>
</evidence>
<dbReference type="SUPFAM" id="SSF161098">
    <property type="entry name" value="MetI-like"/>
    <property type="match status" value="1"/>
</dbReference>
<evidence type="ECO:0000256" key="6">
    <source>
        <dbReference type="ARBA" id="ARBA00022989"/>
    </source>
</evidence>
<reference evidence="10 11" key="1">
    <citation type="submission" date="2016-10" db="EMBL/GenBank/DDBJ databases">
        <authorList>
            <person name="de Groot N.N."/>
        </authorList>
    </citation>
    <scope>NUCLEOTIDE SEQUENCE [LARGE SCALE GENOMIC DNA]</scope>
    <source>
        <strain evidence="10 11">DSM 797</strain>
    </source>
</reference>
<sequence length="264" mass="29627">MSNKLKKLVIYLAMLSIFVPIIILAIWGFTSSWVYPKLTPSEYSLRGIEYILNKENLRTMVNSLIIAIVVSLITILITVPAAYSLTIYNFKGKKLIELLILSPIIIPLISVAMGIHITFLKLNIANTLLGVIIINIIPCIPYSVRILSDTYKIIGNKFEIQAKTLGANKKEIFIKITLPLLAPGIMSAFSMCFIISFSQYFLTMLIGGGKIITYPMVMFPYIQSGDRLLSSLYSLVFIAISLIVLFIMQSIVNKFFKSQIKLID</sequence>
<dbReference type="Proteomes" id="UP000199068">
    <property type="component" value="Unassembled WGS sequence"/>
</dbReference>
<gene>
    <name evidence="10" type="ORF">SAMN04515677_108103</name>
</gene>
<dbReference type="PANTHER" id="PTHR43357:SF4">
    <property type="entry name" value="INNER MEMBRANE ABC TRANSPORTER PERMEASE PROTEIN YDCV"/>
    <property type="match status" value="1"/>
</dbReference>
<comment type="similarity">
    <text evidence="8">Belongs to the binding-protein-dependent transport system permease family.</text>
</comment>
<feature type="transmembrane region" description="Helical" evidence="8">
    <location>
        <begin position="124"/>
        <end position="144"/>
    </location>
</feature>
<comment type="subcellular location">
    <subcellularLocation>
        <location evidence="1">Cell inner membrane</location>
        <topology evidence="1">Multi-pass membrane protein</topology>
    </subcellularLocation>
    <subcellularLocation>
        <location evidence="8">Cell membrane</location>
        <topology evidence="8">Multi-pass membrane protein</topology>
    </subcellularLocation>
</comment>
<dbReference type="EMBL" id="FNGW01000008">
    <property type="protein sequence ID" value="SDM30873.1"/>
    <property type="molecule type" value="Genomic_DNA"/>
</dbReference>
<evidence type="ECO:0000256" key="2">
    <source>
        <dbReference type="ARBA" id="ARBA00022448"/>
    </source>
</evidence>
<evidence type="ECO:0000256" key="8">
    <source>
        <dbReference type="RuleBase" id="RU363032"/>
    </source>
</evidence>
<keyword evidence="3" id="KW-1003">Cell membrane</keyword>
<protein>
    <submittedName>
        <fullName evidence="10">Putative spermidine/putrescine transport system permease protein</fullName>
    </submittedName>
</protein>
<dbReference type="Pfam" id="PF00528">
    <property type="entry name" value="BPD_transp_1"/>
    <property type="match status" value="1"/>
</dbReference>
<evidence type="ECO:0000313" key="11">
    <source>
        <dbReference type="Proteomes" id="UP000199068"/>
    </source>
</evidence>
<keyword evidence="11" id="KW-1185">Reference proteome</keyword>
<dbReference type="CDD" id="cd06261">
    <property type="entry name" value="TM_PBP2"/>
    <property type="match status" value="1"/>
</dbReference>
<feature type="transmembrane region" description="Helical" evidence="8">
    <location>
        <begin position="95"/>
        <end position="118"/>
    </location>
</feature>
<keyword evidence="2 8" id="KW-0813">Transport</keyword>
<dbReference type="InterPro" id="IPR035906">
    <property type="entry name" value="MetI-like_sf"/>
</dbReference>
<feature type="transmembrane region" description="Helical" evidence="8">
    <location>
        <begin position="180"/>
        <end position="212"/>
    </location>
</feature>
<keyword evidence="6 8" id="KW-1133">Transmembrane helix</keyword>
<dbReference type="AlphaFoldDB" id="A0A1G9S5U2"/>
<dbReference type="GO" id="GO:0005886">
    <property type="term" value="C:plasma membrane"/>
    <property type="evidence" value="ECO:0007669"/>
    <property type="project" value="UniProtKB-SubCell"/>
</dbReference>
<evidence type="ECO:0000256" key="7">
    <source>
        <dbReference type="ARBA" id="ARBA00023136"/>
    </source>
</evidence>
<dbReference type="GO" id="GO:0055085">
    <property type="term" value="P:transmembrane transport"/>
    <property type="evidence" value="ECO:0007669"/>
    <property type="project" value="InterPro"/>
</dbReference>
<feature type="transmembrane region" description="Helical" evidence="8">
    <location>
        <begin position="64"/>
        <end position="83"/>
    </location>
</feature>
<feature type="domain" description="ABC transmembrane type-1" evidence="9">
    <location>
        <begin position="60"/>
        <end position="248"/>
    </location>
</feature>
<evidence type="ECO:0000256" key="4">
    <source>
        <dbReference type="ARBA" id="ARBA00022519"/>
    </source>
</evidence>
<evidence type="ECO:0000313" key="10">
    <source>
        <dbReference type="EMBL" id="SDM30873.1"/>
    </source>
</evidence>
<keyword evidence="5 8" id="KW-0812">Transmembrane</keyword>
<name>A0A1G9S5U2_9FIRM</name>
<evidence type="ECO:0000256" key="5">
    <source>
        <dbReference type="ARBA" id="ARBA00022692"/>
    </source>
</evidence>
<evidence type="ECO:0000259" key="9">
    <source>
        <dbReference type="PROSITE" id="PS50928"/>
    </source>
</evidence>
<organism evidence="10 11">
    <name type="scientific">Romboutsia lituseburensis DSM 797</name>
    <dbReference type="NCBI Taxonomy" id="1121325"/>
    <lineage>
        <taxon>Bacteria</taxon>
        <taxon>Bacillati</taxon>
        <taxon>Bacillota</taxon>
        <taxon>Clostridia</taxon>
        <taxon>Peptostreptococcales</taxon>
        <taxon>Peptostreptococcaceae</taxon>
        <taxon>Romboutsia</taxon>
    </lineage>
</organism>
<evidence type="ECO:0000256" key="3">
    <source>
        <dbReference type="ARBA" id="ARBA00022475"/>
    </source>
</evidence>
<keyword evidence="4" id="KW-0997">Cell inner membrane</keyword>
<accession>A0A1G9S5U2</accession>
<dbReference type="PROSITE" id="PS50928">
    <property type="entry name" value="ABC_TM1"/>
    <property type="match status" value="1"/>
</dbReference>
<dbReference type="PANTHER" id="PTHR43357">
    <property type="entry name" value="INNER MEMBRANE ABC TRANSPORTER PERMEASE PROTEIN YDCV"/>
    <property type="match status" value="1"/>
</dbReference>
<dbReference type="InterPro" id="IPR000515">
    <property type="entry name" value="MetI-like"/>
</dbReference>
<proteinExistence type="inferred from homology"/>
<feature type="transmembrane region" description="Helical" evidence="8">
    <location>
        <begin position="232"/>
        <end position="252"/>
    </location>
</feature>
<dbReference type="STRING" id="1121325.SAMN04515677_108103"/>
<dbReference type="Gene3D" id="1.10.3720.10">
    <property type="entry name" value="MetI-like"/>
    <property type="match status" value="1"/>
</dbReference>